<protein>
    <recommendedName>
        <fullName evidence="7">Nucleolar complex protein 2 homolog</fullName>
    </recommendedName>
</protein>
<dbReference type="OrthoDB" id="10266662at2759"/>
<comment type="subcellular location">
    <subcellularLocation>
        <location evidence="1">Nucleus</location>
    </subcellularLocation>
</comment>
<gene>
    <name evidence="5" type="ORF">J437_LFUL002498</name>
</gene>
<comment type="caution">
    <text evidence="5">The sequence shown here is derived from an EMBL/GenBank/DDBJ whole genome shotgun (WGS) entry which is preliminary data.</text>
</comment>
<feature type="compositionally biased region" description="Basic and acidic residues" evidence="4">
    <location>
        <begin position="78"/>
        <end position="103"/>
    </location>
</feature>
<proteinExistence type="inferred from homology"/>
<organism evidence="5 6">
    <name type="scientific">Ladona fulva</name>
    <name type="common">Scarce chaser dragonfly</name>
    <name type="synonym">Libellula fulva</name>
    <dbReference type="NCBI Taxonomy" id="123851"/>
    <lineage>
        <taxon>Eukaryota</taxon>
        <taxon>Metazoa</taxon>
        <taxon>Ecdysozoa</taxon>
        <taxon>Arthropoda</taxon>
        <taxon>Hexapoda</taxon>
        <taxon>Insecta</taxon>
        <taxon>Pterygota</taxon>
        <taxon>Palaeoptera</taxon>
        <taxon>Odonata</taxon>
        <taxon>Epiprocta</taxon>
        <taxon>Anisoptera</taxon>
        <taxon>Libelluloidea</taxon>
        <taxon>Libellulidae</taxon>
        <taxon>Ladona</taxon>
    </lineage>
</organism>
<dbReference type="EMBL" id="KZ308117">
    <property type="protein sequence ID" value="KAG8221939.1"/>
    <property type="molecule type" value="Genomic_DNA"/>
</dbReference>
<evidence type="ECO:0000313" key="6">
    <source>
        <dbReference type="Proteomes" id="UP000792457"/>
    </source>
</evidence>
<dbReference type="GO" id="GO:0030690">
    <property type="term" value="C:Noc1p-Noc2p complex"/>
    <property type="evidence" value="ECO:0007669"/>
    <property type="project" value="TreeGrafter"/>
</dbReference>
<dbReference type="GO" id="GO:0005730">
    <property type="term" value="C:nucleolus"/>
    <property type="evidence" value="ECO:0007669"/>
    <property type="project" value="TreeGrafter"/>
</dbReference>
<name>A0A8K0JTG0_LADFU</name>
<dbReference type="GO" id="GO:0003714">
    <property type="term" value="F:transcription corepressor activity"/>
    <property type="evidence" value="ECO:0007669"/>
    <property type="project" value="TreeGrafter"/>
</dbReference>
<feature type="region of interest" description="Disordered" evidence="4">
    <location>
        <begin position="709"/>
        <end position="737"/>
    </location>
</feature>
<feature type="compositionally biased region" description="Acidic residues" evidence="4">
    <location>
        <begin position="122"/>
        <end position="136"/>
    </location>
</feature>
<dbReference type="Proteomes" id="UP000792457">
    <property type="component" value="Unassembled WGS sequence"/>
</dbReference>
<feature type="compositionally biased region" description="Acidic residues" evidence="4">
    <location>
        <begin position="29"/>
        <end position="77"/>
    </location>
</feature>
<dbReference type="PANTHER" id="PTHR12687">
    <property type="entry name" value="NUCLEOLAR COMPLEX 2 AND RAD4-RELATED"/>
    <property type="match status" value="1"/>
</dbReference>
<dbReference type="GO" id="GO:0030691">
    <property type="term" value="C:Noc2p-Noc3p complex"/>
    <property type="evidence" value="ECO:0007669"/>
    <property type="project" value="TreeGrafter"/>
</dbReference>
<evidence type="ECO:0000256" key="2">
    <source>
        <dbReference type="ARBA" id="ARBA00005907"/>
    </source>
</evidence>
<evidence type="ECO:0000256" key="4">
    <source>
        <dbReference type="SAM" id="MobiDB-lite"/>
    </source>
</evidence>
<dbReference type="PANTHER" id="PTHR12687:SF4">
    <property type="entry name" value="NUCLEOLAR COMPLEX PROTEIN 2 HOMOLOG"/>
    <property type="match status" value="1"/>
</dbReference>
<dbReference type="GO" id="GO:0042393">
    <property type="term" value="F:histone binding"/>
    <property type="evidence" value="ECO:0007669"/>
    <property type="project" value="TreeGrafter"/>
</dbReference>
<reference evidence="5" key="2">
    <citation type="submission" date="2017-10" db="EMBL/GenBank/DDBJ databases">
        <title>Ladona fulva Genome sequencing and assembly.</title>
        <authorList>
            <person name="Murali S."/>
            <person name="Richards S."/>
            <person name="Bandaranaike D."/>
            <person name="Bellair M."/>
            <person name="Blankenburg K."/>
            <person name="Chao H."/>
            <person name="Dinh H."/>
            <person name="Doddapaneni H."/>
            <person name="Dugan-Rocha S."/>
            <person name="Elkadiri S."/>
            <person name="Gnanaolivu R."/>
            <person name="Hernandez B."/>
            <person name="Skinner E."/>
            <person name="Javaid M."/>
            <person name="Lee S."/>
            <person name="Li M."/>
            <person name="Ming W."/>
            <person name="Munidasa M."/>
            <person name="Muniz J."/>
            <person name="Nguyen L."/>
            <person name="Hughes D."/>
            <person name="Osuji N."/>
            <person name="Pu L.-L."/>
            <person name="Puazo M."/>
            <person name="Qu C."/>
            <person name="Quiroz J."/>
            <person name="Raj R."/>
            <person name="Weissenberger G."/>
            <person name="Xin Y."/>
            <person name="Zou X."/>
            <person name="Han Y."/>
            <person name="Worley K."/>
            <person name="Muzny D."/>
            <person name="Gibbs R."/>
        </authorList>
    </citation>
    <scope>NUCLEOTIDE SEQUENCE</scope>
    <source>
        <strain evidence="5">Sampled in the wild</strain>
    </source>
</reference>
<dbReference type="GO" id="GO:0000122">
    <property type="term" value="P:negative regulation of transcription by RNA polymerase II"/>
    <property type="evidence" value="ECO:0007669"/>
    <property type="project" value="TreeGrafter"/>
</dbReference>
<reference evidence="5" key="1">
    <citation type="submission" date="2013-04" db="EMBL/GenBank/DDBJ databases">
        <authorList>
            <person name="Qu J."/>
            <person name="Murali S.C."/>
            <person name="Bandaranaike D."/>
            <person name="Bellair M."/>
            <person name="Blankenburg K."/>
            <person name="Chao H."/>
            <person name="Dinh H."/>
            <person name="Doddapaneni H."/>
            <person name="Downs B."/>
            <person name="Dugan-Rocha S."/>
            <person name="Elkadiri S."/>
            <person name="Gnanaolivu R.D."/>
            <person name="Hernandez B."/>
            <person name="Javaid M."/>
            <person name="Jayaseelan J.C."/>
            <person name="Lee S."/>
            <person name="Li M."/>
            <person name="Ming W."/>
            <person name="Munidasa M."/>
            <person name="Muniz J."/>
            <person name="Nguyen L."/>
            <person name="Ongeri F."/>
            <person name="Osuji N."/>
            <person name="Pu L.-L."/>
            <person name="Puazo M."/>
            <person name="Qu C."/>
            <person name="Quiroz J."/>
            <person name="Raj R."/>
            <person name="Weissenberger G."/>
            <person name="Xin Y."/>
            <person name="Zou X."/>
            <person name="Han Y."/>
            <person name="Richards S."/>
            <person name="Worley K."/>
            <person name="Muzny D."/>
            <person name="Gibbs R."/>
        </authorList>
    </citation>
    <scope>NUCLEOTIDE SEQUENCE</scope>
    <source>
        <strain evidence="5">Sampled in the wild</strain>
    </source>
</reference>
<keyword evidence="6" id="KW-1185">Reference proteome</keyword>
<dbReference type="GO" id="GO:0042273">
    <property type="term" value="P:ribosomal large subunit biogenesis"/>
    <property type="evidence" value="ECO:0007669"/>
    <property type="project" value="TreeGrafter"/>
</dbReference>
<feature type="region of interest" description="Disordered" evidence="4">
    <location>
        <begin position="121"/>
        <end position="156"/>
    </location>
</feature>
<accession>A0A8K0JTG0</accession>
<evidence type="ECO:0008006" key="7">
    <source>
        <dbReference type="Google" id="ProtNLM"/>
    </source>
</evidence>
<evidence type="ECO:0000313" key="5">
    <source>
        <dbReference type="EMBL" id="KAG8221939.1"/>
    </source>
</evidence>
<feature type="compositionally biased region" description="Low complexity" evidence="4">
    <location>
        <begin position="10"/>
        <end position="24"/>
    </location>
</feature>
<sequence>MKPKSFNRGNNNKISKVKSNNTKSTKNDDTDESIGSDSEEDELSGEDLGDDSESYGSDDEAEEDEEMDIEDEEEEEISERRPVSYGEDKEHKKALSNLKKSDPEFYEFLQENDKKLLQFDMSDSDSEVSEEEAEDSESVHVPPQKLEGDSEESDFEPEDGIHTIHGANKVITLQMVEDWHQKLQTDKSVATIREVTKAFHAAVARVAADDDGDSTEYKVAGGAVFNAIIRLCIVDLQSAIRKLLKLSPDATHFQTNKCKKWKKVRMIIKGYLVDLLKLISGVTSDHILSVLLKHNHQMIMYWSVFSSLKKTLVKHMVKLWSTSNEDSVRILSFLCLLRLNSSKSMDHEDGVVPQIYETTLKVMYLAYVQNTKFVSPSTLPAISFMRHSLAEMYALNESAAYRHVFMYIRQLAIHLRNAITLNKKENLQTVYNWQFVNSLYLWSHLFSMTNEKSPLRPLLYPLVQVAIGTVKLIPTAQYFPLRFHIVRILTHLSAETGIYIPVLPFLIEVLNFNFNKKHTKVSMKPLNFTCILRLSKIQMQENGFKDAVIDSLYEALFAYLAVESHRIGFPDLVIPLIVELKKFNKTCKIANHCRKMKQVLEKIEENVKAVESQRKVSFQIHDQKAVLEWETNFKKQGTPLSKFYETWNKLNKQNAAKKATGRDKDDDDGLPVIKKLKKSIEDKKPGPVELFPSDDESDHDINFLNMEEEEEEVIEEKSKKSKKHKTKENKPKEKIKDEPIDLYEDDVADVVQDINISEYD</sequence>
<feature type="region of interest" description="Disordered" evidence="4">
    <location>
        <begin position="1"/>
        <end position="103"/>
    </location>
</feature>
<comment type="similarity">
    <text evidence="2">Belongs to the NOC2 family.</text>
</comment>
<dbReference type="GO" id="GO:0005654">
    <property type="term" value="C:nucleoplasm"/>
    <property type="evidence" value="ECO:0007669"/>
    <property type="project" value="TreeGrafter"/>
</dbReference>
<dbReference type="InterPro" id="IPR005343">
    <property type="entry name" value="Noc2"/>
</dbReference>
<feature type="compositionally biased region" description="Basic and acidic residues" evidence="4">
    <location>
        <begin position="728"/>
        <end position="737"/>
    </location>
</feature>
<evidence type="ECO:0000256" key="1">
    <source>
        <dbReference type="ARBA" id="ARBA00004123"/>
    </source>
</evidence>
<dbReference type="AlphaFoldDB" id="A0A8K0JTG0"/>
<evidence type="ECO:0000256" key="3">
    <source>
        <dbReference type="ARBA" id="ARBA00023242"/>
    </source>
</evidence>
<keyword evidence="3" id="KW-0539">Nucleus</keyword>
<dbReference type="Pfam" id="PF03715">
    <property type="entry name" value="Noc2"/>
    <property type="match status" value="1"/>
</dbReference>